<keyword evidence="5" id="KW-0479">Metal-binding</keyword>
<dbReference type="InterPro" id="IPR015813">
    <property type="entry name" value="Pyrv/PenolPyrv_kinase-like_dom"/>
</dbReference>
<evidence type="ECO:0000256" key="2">
    <source>
        <dbReference type="ARBA" id="ARBA00008663"/>
    </source>
</evidence>
<dbReference type="InterPro" id="IPR040442">
    <property type="entry name" value="Pyrv_kinase-like_dom_sf"/>
</dbReference>
<keyword evidence="9 13" id="KW-0460">Magnesium</keyword>
<name>A0ABS0ABT9_9GAMM</name>
<dbReference type="InterPro" id="IPR011037">
    <property type="entry name" value="Pyrv_Knase-like_insert_dom_sf"/>
</dbReference>
<comment type="caution">
    <text evidence="16">The sequence shown here is derived from an EMBL/GenBank/DDBJ whole genome shotgun (WGS) entry which is preliminary data.</text>
</comment>
<comment type="similarity">
    <text evidence="2 13">Belongs to the pyruvate kinase family.</text>
</comment>
<dbReference type="Gene3D" id="3.20.20.60">
    <property type="entry name" value="Phosphoenolpyruvate-binding domains"/>
    <property type="match status" value="1"/>
</dbReference>
<dbReference type="InterPro" id="IPR036918">
    <property type="entry name" value="Pyrv_Knase_C_sf"/>
</dbReference>
<evidence type="ECO:0000256" key="10">
    <source>
        <dbReference type="ARBA" id="ARBA00023152"/>
    </source>
</evidence>
<keyword evidence="11 16" id="KW-0670">Pyruvate</keyword>
<evidence type="ECO:0000259" key="15">
    <source>
        <dbReference type="Pfam" id="PF02887"/>
    </source>
</evidence>
<dbReference type="RefSeq" id="WP_194854836.1">
    <property type="nucleotide sequence ID" value="NZ_ARXR01000001.1"/>
</dbReference>
<keyword evidence="10 13" id="KW-0324">Glycolysis</keyword>
<evidence type="ECO:0000256" key="4">
    <source>
        <dbReference type="ARBA" id="ARBA00022679"/>
    </source>
</evidence>
<dbReference type="EC" id="2.7.1.40" evidence="3 12"/>
<keyword evidence="4 13" id="KW-0808">Transferase</keyword>
<dbReference type="InterPro" id="IPR015795">
    <property type="entry name" value="Pyrv_Knase_C"/>
</dbReference>
<protein>
    <recommendedName>
        <fullName evidence="3 12">Pyruvate kinase</fullName>
        <ecNumber evidence="3 12">2.7.1.40</ecNumber>
    </recommendedName>
</protein>
<dbReference type="SUPFAM" id="SSF51621">
    <property type="entry name" value="Phosphoenolpyruvate/pyruvate domain"/>
    <property type="match status" value="1"/>
</dbReference>
<evidence type="ECO:0000259" key="14">
    <source>
        <dbReference type="Pfam" id="PF00224"/>
    </source>
</evidence>
<dbReference type="NCBIfam" id="TIGR01064">
    <property type="entry name" value="pyruv_kin"/>
    <property type="match status" value="1"/>
</dbReference>
<dbReference type="InterPro" id="IPR015793">
    <property type="entry name" value="Pyrv_Knase_brl"/>
</dbReference>
<keyword evidence="17" id="KW-1185">Reference proteome</keyword>
<dbReference type="Pfam" id="PF02887">
    <property type="entry name" value="PK_C"/>
    <property type="match status" value="1"/>
</dbReference>
<comment type="pathway">
    <text evidence="1 13">Carbohydrate degradation; glycolysis; pyruvate from D-glyceraldehyde 3-phosphate: step 5/5.</text>
</comment>
<reference evidence="16 17" key="1">
    <citation type="submission" date="2012-09" db="EMBL/GenBank/DDBJ databases">
        <title>Genome Sequence of alkane-degrading Bacterium Alcanivorax venustensis ISO4.</title>
        <authorList>
            <person name="Lai Q."/>
            <person name="Shao Z."/>
        </authorList>
    </citation>
    <scope>NUCLEOTIDE SEQUENCE [LARGE SCALE GENOMIC DNA]</scope>
    <source>
        <strain evidence="16 17">ISO4</strain>
    </source>
</reference>
<evidence type="ECO:0000256" key="7">
    <source>
        <dbReference type="ARBA" id="ARBA00022777"/>
    </source>
</evidence>
<evidence type="ECO:0000256" key="6">
    <source>
        <dbReference type="ARBA" id="ARBA00022741"/>
    </source>
</evidence>
<dbReference type="GO" id="GO:0016301">
    <property type="term" value="F:kinase activity"/>
    <property type="evidence" value="ECO:0007669"/>
    <property type="project" value="UniProtKB-KW"/>
</dbReference>
<accession>A0ABS0ABT9</accession>
<sequence length="481" mass="51423">MFRRTKIVATLGPASSDAGLLARLIDAGVNVFRLNFSHGSTDDHRAVAARVREQADAQARNVAILADLQGPKIRIARFRDGPVMLEPGQPFTIDTALDKDAGDSGQVGTDYAGLADDCRAGDTLLLNDGLLALSVENVAGSRVECRVLVGGELSNNKGINRQGGGLNAQALTDKDREDIKLAASLEVDFLALSFPRHADDIHQARALYREAGGHGDMVAKIERAEAVADPAVLDDIILAADGVMVARGDLAVEIGDAELVGVQKHIIRRARALDRFVITATQMMESMIHSPQPTRAEVSDVANAVLDGTDAVMLSAETAVGDYPVATVQAMDRIILGAERTYQSRPSEDRPEQGMSHNDEAIARAAMHVANHLSGVKAIIAMTETGTTPRLMSRVRSGMPIFAFTPDPRTRRRVAIYRGVEPQHFEMASDPGQVNREAADQLQRLGLVEDGDRLILTKGDAVRVGGGTNTLKIITVGEAGD</sequence>
<dbReference type="PRINTS" id="PR01050">
    <property type="entry name" value="PYRUVTKNASE"/>
</dbReference>
<dbReference type="NCBIfam" id="NF004978">
    <property type="entry name" value="PRK06354.1"/>
    <property type="match status" value="1"/>
</dbReference>
<evidence type="ECO:0000256" key="3">
    <source>
        <dbReference type="ARBA" id="ARBA00012142"/>
    </source>
</evidence>
<dbReference type="NCBIfam" id="NF004491">
    <property type="entry name" value="PRK05826.1"/>
    <property type="match status" value="1"/>
</dbReference>
<evidence type="ECO:0000256" key="9">
    <source>
        <dbReference type="ARBA" id="ARBA00022842"/>
    </source>
</evidence>
<dbReference type="EMBL" id="ARXR01000001">
    <property type="protein sequence ID" value="MBF5051588.1"/>
    <property type="molecule type" value="Genomic_DNA"/>
</dbReference>
<feature type="domain" description="Pyruvate kinase barrel" evidence="14">
    <location>
        <begin position="3"/>
        <end position="328"/>
    </location>
</feature>
<evidence type="ECO:0000313" key="17">
    <source>
        <dbReference type="Proteomes" id="UP000644441"/>
    </source>
</evidence>
<evidence type="ECO:0000256" key="11">
    <source>
        <dbReference type="ARBA" id="ARBA00023317"/>
    </source>
</evidence>
<dbReference type="SUPFAM" id="SSF52935">
    <property type="entry name" value="PK C-terminal domain-like"/>
    <property type="match status" value="1"/>
</dbReference>
<evidence type="ECO:0000256" key="13">
    <source>
        <dbReference type="RuleBase" id="RU000504"/>
    </source>
</evidence>
<dbReference type="Proteomes" id="UP000644441">
    <property type="component" value="Unassembled WGS sequence"/>
</dbReference>
<evidence type="ECO:0000313" key="16">
    <source>
        <dbReference type="EMBL" id="MBF5051588.1"/>
    </source>
</evidence>
<evidence type="ECO:0000256" key="12">
    <source>
        <dbReference type="NCBIfam" id="TIGR01064"/>
    </source>
</evidence>
<dbReference type="InterPro" id="IPR001697">
    <property type="entry name" value="Pyr_Knase"/>
</dbReference>
<evidence type="ECO:0000256" key="1">
    <source>
        <dbReference type="ARBA" id="ARBA00004997"/>
    </source>
</evidence>
<proteinExistence type="inferred from homology"/>
<dbReference type="SUPFAM" id="SSF50800">
    <property type="entry name" value="PK beta-barrel domain-like"/>
    <property type="match status" value="1"/>
</dbReference>
<keyword evidence="8" id="KW-0067">ATP-binding</keyword>
<keyword evidence="7 13" id="KW-0418">Kinase</keyword>
<gene>
    <name evidence="16" type="ORF">ISO4_00190</name>
</gene>
<dbReference type="Pfam" id="PF00224">
    <property type="entry name" value="PK"/>
    <property type="match status" value="1"/>
</dbReference>
<organism evidence="16 17">
    <name type="scientific">Alloalcanivorax venustensis ISO4</name>
    <dbReference type="NCBI Taxonomy" id="1177184"/>
    <lineage>
        <taxon>Bacteria</taxon>
        <taxon>Pseudomonadati</taxon>
        <taxon>Pseudomonadota</taxon>
        <taxon>Gammaproteobacteria</taxon>
        <taxon>Oceanospirillales</taxon>
        <taxon>Alcanivoracaceae</taxon>
        <taxon>Alloalcanivorax</taxon>
    </lineage>
</organism>
<dbReference type="PANTHER" id="PTHR11817">
    <property type="entry name" value="PYRUVATE KINASE"/>
    <property type="match status" value="1"/>
</dbReference>
<evidence type="ECO:0000256" key="5">
    <source>
        <dbReference type="ARBA" id="ARBA00022723"/>
    </source>
</evidence>
<comment type="catalytic activity">
    <reaction evidence="13">
        <text>pyruvate + ATP = phosphoenolpyruvate + ADP + H(+)</text>
        <dbReference type="Rhea" id="RHEA:18157"/>
        <dbReference type="ChEBI" id="CHEBI:15361"/>
        <dbReference type="ChEBI" id="CHEBI:15378"/>
        <dbReference type="ChEBI" id="CHEBI:30616"/>
        <dbReference type="ChEBI" id="CHEBI:58702"/>
        <dbReference type="ChEBI" id="CHEBI:456216"/>
        <dbReference type="EC" id="2.7.1.40"/>
    </reaction>
</comment>
<keyword evidence="6" id="KW-0547">Nucleotide-binding</keyword>
<dbReference type="Gene3D" id="3.40.1380.20">
    <property type="entry name" value="Pyruvate kinase, C-terminal domain"/>
    <property type="match status" value="1"/>
</dbReference>
<feature type="domain" description="Pyruvate kinase C-terminal" evidence="15">
    <location>
        <begin position="360"/>
        <end position="474"/>
    </location>
</feature>
<dbReference type="InterPro" id="IPR015806">
    <property type="entry name" value="Pyrv_Knase_insert_dom_sf"/>
</dbReference>
<evidence type="ECO:0000256" key="8">
    <source>
        <dbReference type="ARBA" id="ARBA00022840"/>
    </source>
</evidence>
<dbReference type="Gene3D" id="2.40.33.10">
    <property type="entry name" value="PK beta-barrel domain-like"/>
    <property type="match status" value="1"/>
</dbReference>